<keyword evidence="2" id="KW-1185">Reference proteome</keyword>
<dbReference type="EMBL" id="KQ241696">
    <property type="protein sequence ID" value="KNC85542.1"/>
    <property type="molecule type" value="Genomic_DNA"/>
</dbReference>
<dbReference type="RefSeq" id="XP_014159444.1">
    <property type="nucleotide sequence ID" value="XM_014303969.1"/>
</dbReference>
<proteinExistence type="predicted"/>
<name>A0A0L0G937_9EUKA</name>
<reference evidence="1 2" key="1">
    <citation type="submission" date="2011-02" db="EMBL/GenBank/DDBJ databases">
        <title>The Genome Sequence of Sphaeroforma arctica JP610.</title>
        <authorList>
            <consortium name="The Broad Institute Genome Sequencing Platform"/>
            <person name="Russ C."/>
            <person name="Cuomo C."/>
            <person name="Young S.K."/>
            <person name="Zeng Q."/>
            <person name="Gargeya S."/>
            <person name="Alvarado L."/>
            <person name="Berlin A."/>
            <person name="Chapman S.B."/>
            <person name="Chen Z."/>
            <person name="Freedman E."/>
            <person name="Gellesch M."/>
            <person name="Goldberg J."/>
            <person name="Griggs A."/>
            <person name="Gujja S."/>
            <person name="Heilman E."/>
            <person name="Heiman D."/>
            <person name="Howarth C."/>
            <person name="Mehta T."/>
            <person name="Neiman D."/>
            <person name="Pearson M."/>
            <person name="Roberts A."/>
            <person name="Saif S."/>
            <person name="Shea T."/>
            <person name="Shenoy N."/>
            <person name="Sisk P."/>
            <person name="Stolte C."/>
            <person name="Sykes S."/>
            <person name="White J."/>
            <person name="Yandava C."/>
            <person name="Burger G."/>
            <person name="Gray M.W."/>
            <person name="Holland P.W.H."/>
            <person name="King N."/>
            <person name="Lang F.B.F."/>
            <person name="Roger A.J."/>
            <person name="Ruiz-Trillo I."/>
            <person name="Haas B."/>
            <person name="Nusbaum C."/>
            <person name="Birren B."/>
        </authorList>
    </citation>
    <scope>NUCLEOTIDE SEQUENCE [LARGE SCALE GENOMIC DNA]</scope>
    <source>
        <strain evidence="1 2">JP610</strain>
    </source>
</reference>
<evidence type="ECO:0000313" key="1">
    <source>
        <dbReference type="EMBL" id="KNC85542.1"/>
    </source>
</evidence>
<sequence>MTFDLVKLTCIHREDKMAAEKNQPSAEVDADSKYTITLAGMWESVLEHWQPMLCVFLGVLIPSIRNLDVMVGSQSAYYIRGFGQLFFFLGCLQVGQIFVKQVKVEGSKFKEVEEAKKAGVKKDS</sequence>
<protein>
    <submittedName>
        <fullName evidence="1">Uncharacterized protein</fullName>
    </submittedName>
</protein>
<dbReference type="Proteomes" id="UP000054560">
    <property type="component" value="Unassembled WGS sequence"/>
</dbReference>
<accession>A0A0L0G937</accession>
<gene>
    <name evidence="1" type="ORF">SARC_02264</name>
</gene>
<organism evidence="1 2">
    <name type="scientific">Sphaeroforma arctica JP610</name>
    <dbReference type="NCBI Taxonomy" id="667725"/>
    <lineage>
        <taxon>Eukaryota</taxon>
        <taxon>Ichthyosporea</taxon>
        <taxon>Ichthyophonida</taxon>
        <taxon>Sphaeroforma</taxon>
    </lineage>
</organism>
<dbReference type="AlphaFoldDB" id="A0A0L0G937"/>
<dbReference type="GeneID" id="25902768"/>
<evidence type="ECO:0000313" key="2">
    <source>
        <dbReference type="Proteomes" id="UP000054560"/>
    </source>
</evidence>